<evidence type="ECO:0000313" key="3">
    <source>
        <dbReference type="Proteomes" id="UP001469089"/>
    </source>
</evidence>
<dbReference type="SUPFAM" id="SSF81273">
    <property type="entry name" value="H-NS histone-like proteins"/>
    <property type="match status" value="1"/>
</dbReference>
<dbReference type="EMBL" id="JAOALG010000003">
    <property type="protein sequence ID" value="MEQ5844327.1"/>
    <property type="molecule type" value="Genomic_DNA"/>
</dbReference>
<keyword evidence="3" id="KW-1185">Reference proteome</keyword>
<dbReference type="SMART" id="SM00528">
    <property type="entry name" value="HNS"/>
    <property type="match status" value="1"/>
</dbReference>
<evidence type="ECO:0000259" key="1">
    <source>
        <dbReference type="SMART" id="SM00528"/>
    </source>
</evidence>
<organism evidence="2 3">
    <name type="scientific">Paraburkholderia acidicola</name>
    <dbReference type="NCBI Taxonomy" id="1912599"/>
    <lineage>
        <taxon>Bacteria</taxon>
        <taxon>Pseudomonadati</taxon>
        <taxon>Pseudomonadota</taxon>
        <taxon>Betaproteobacteria</taxon>
        <taxon>Burkholderiales</taxon>
        <taxon>Burkholderiaceae</taxon>
        <taxon>Paraburkholderia</taxon>
    </lineage>
</organism>
<name>A0ABV1LYP8_9BURK</name>
<dbReference type="Proteomes" id="UP001469089">
    <property type="component" value="Unassembled WGS sequence"/>
</dbReference>
<sequence>MAQHRELKAQLEELNERIDQARVKEAPDALLQIRELVALFGFSQSDVFGVAPGLRKTRAQAKYRDPETGRTWSGRGARPKWLKDKSIEQYRLDL</sequence>
<dbReference type="RefSeq" id="WP_349545926.1">
    <property type="nucleotide sequence ID" value="NZ_JAOALG010000003.1"/>
</dbReference>
<dbReference type="Gene3D" id="4.10.430.30">
    <property type="match status" value="1"/>
</dbReference>
<evidence type="ECO:0000313" key="2">
    <source>
        <dbReference type="EMBL" id="MEQ5844327.1"/>
    </source>
</evidence>
<proteinExistence type="predicted"/>
<reference evidence="2 3" key="1">
    <citation type="journal article" date="2024" name="Chem. Sci.">
        <title>Discovery of a lagriamide polyketide by integrated genome mining, isotopic labeling, and untargeted metabolomics.</title>
        <authorList>
            <person name="Fergusson C.H."/>
            <person name="Saulog J."/>
            <person name="Paulo B.S."/>
            <person name="Wilson D.M."/>
            <person name="Liu D.Y."/>
            <person name="Morehouse N.J."/>
            <person name="Waterworth S."/>
            <person name="Barkei J."/>
            <person name="Gray C.A."/>
            <person name="Kwan J.C."/>
            <person name="Eustaquio A.S."/>
            <person name="Linington R.G."/>
        </authorList>
    </citation>
    <scope>NUCLEOTIDE SEQUENCE [LARGE SCALE GENOMIC DNA]</scope>
    <source>
        <strain evidence="2 3">RL17-338-BIF-B</strain>
    </source>
</reference>
<protein>
    <submittedName>
        <fullName evidence="2">H-NS histone family protein</fullName>
    </submittedName>
</protein>
<gene>
    <name evidence="2" type="ORF">N0A02_33235</name>
</gene>
<accession>A0ABV1LYP8</accession>
<comment type="caution">
    <text evidence="2">The sequence shown here is derived from an EMBL/GenBank/DDBJ whole genome shotgun (WGS) entry which is preliminary data.</text>
</comment>
<dbReference type="InterPro" id="IPR027444">
    <property type="entry name" value="H-NS_C_dom"/>
</dbReference>
<dbReference type="Pfam" id="PF00816">
    <property type="entry name" value="Histone_HNS"/>
    <property type="match status" value="1"/>
</dbReference>
<keyword evidence="2" id="KW-0614">Plasmid</keyword>
<feature type="domain" description="DNA-binding protein H-NS-like C-terminal" evidence="1">
    <location>
        <begin position="53"/>
        <end position="92"/>
    </location>
</feature>
<geneLocation type="plasmid" evidence="2">
    <name>pl1</name>
</geneLocation>